<accession>A0A3P7J1T5</accession>
<dbReference type="Proteomes" id="UP000270094">
    <property type="component" value="Unassembled WGS sequence"/>
</dbReference>
<evidence type="ECO:0000313" key="2">
    <source>
        <dbReference type="Proteomes" id="UP000270094"/>
    </source>
</evidence>
<dbReference type="EMBL" id="UYYB01094447">
    <property type="protein sequence ID" value="VDM74343.1"/>
    <property type="molecule type" value="Genomic_DNA"/>
</dbReference>
<organism evidence="1 2">
    <name type="scientific">Strongylus vulgaris</name>
    <name type="common">Blood worm</name>
    <dbReference type="NCBI Taxonomy" id="40348"/>
    <lineage>
        <taxon>Eukaryota</taxon>
        <taxon>Metazoa</taxon>
        <taxon>Ecdysozoa</taxon>
        <taxon>Nematoda</taxon>
        <taxon>Chromadorea</taxon>
        <taxon>Rhabditida</taxon>
        <taxon>Rhabditina</taxon>
        <taxon>Rhabditomorpha</taxon>
        <taxon>Strongyloidea</taxon>
        <taxon>Strongylidae</taxon>
        <taxon>Strongylus</taxon>
    </lineage>
</organism>
<dbReference type="GO" id="GO:0005759">
    <property type="term" value="C:mitochondrial matrix"/>
    <property type="evidence" value="ECO:0007669"/>
    <property type="project" value="TreeGrafter"/>
</dbReference>
<dbReference type="PANTHER" id="PTHR23131:SF0">
    <property type="entry name" value="ENDORIBONUCLEASE LACTB2"/>
    <property type="match status" value="1"/>
</dbReference>
<dbReference type="InterPro" id="IPR050662">
    <property type="entry name" value="Sec-metab_biosynth-thioest"/>
</dbReference>
<dbReference type="SUPFAM" id="SSF56281">
    <property type="entry name" value="Metallo-hydrolase/oxidoreductase"/>
    <property type="match status" value="1"/>
</dbReference>
<sequence>MAVDGKAASRQYLHIDNKIIYIDKLLLFITRKQPKMRKFGIISCQENLKRGGIAHEYVEFASQNVPSSVKLRFRGHTSDHIALFYEEEGVLFSGDCILGEGASIFENLSDYMRSLRKLLELPSTVSIEFLNVNILATKSRMLEVRNPECSFLKNSSRPSHTSYSCSNEHYAVNLSKRLIVAEAACSGRGIKGVQSTNKRKVVICPGHGPIIKDAKGKIEEYIERREKRDQQILSYLQQYSSYGTGLLLRFTLQLCI</sequence>
<dbReference type="GO" id="GO:0004521">
    <property type="term" value="F:RNA endonuclease activity"/>
    <property type="evidence" value="ECO:0007669"/>
    <property type="project" value="TreeGrafter"/>
</dbReference>
<proteinExistence type="predicted"/>
<dbReference type="InterPro" id="IPR036866">
    <property type="entry name" value="RibonucZ/Hydroxyglut_hydro"/>
</dbReference>
<dbReference type="GO" id="GO:0003727">
    <property type="term" value="F:single-stranded RNA binding"/>
    <property type="evidence" value="ECO:0007669"/>
    <property type="project" value="TreeGrafter"/>
</dbReference>
<evidence type="ECO:0000313" key="1">
    <source>
        <dbReference type="EMBL" id="VDM74343.1"/>
    </source>
</evidence>
<evidence type="ECO:0008006" key="3">
    <source>
        <dbReference type="Google" id="ProtNLM"/>
    </source>
</evidence>
<gene>
    <name evidence="1" type="ORF">SVUK_LOCUS9341</name>
</gene>
<keyword evidence="2" id="KW-1185">Reference proteome</keyword>
<name>A0A3P7J1T5_STRVU</name>
<dbReference type="PANTHER" id="PTHR23131">
    <property type="entry name" value="ENDORIBONUCLEASE LACTB2"/>
    <property type="match status" value="1"/>
</dbReference>
<dbReference type="OrthoDB" id="17458at2759"/>
<dbReference type="Gene3D" id="3.60.15.10">
    <property type="entry name" value="Ribonuclease Z/Hydroxyacylglutathione hydrolase-like"/>
    <property type="match status" value="2"/>
</dbReference>
<dbReference type="AlphaFoldDB" id="A0A3P7J1T5"/>
<protein>
    <recommendedName>
        <fullName evidence="3">Metallo-beta-lactamase domain-containing protein</fullName>
    </recommendedName>
</protein>
<reference evidence="1 2" key="1">
    <citation type="submission" date="2018-11" db="EMBL/GenBank/DDBJ databases">
        <authorList>
            <consortium name="Pathogen Informatics"/>
        </authorList>
    </citation>
    <scope>NUCLEOTIDE SEQUENCE [LARGE SCALE GENOMIC DNA]</scope>
</reference>